<evidence type="ECO:0000313" key="1">
    <source>
        <dbReference type="EMBL" id="KKM94188.1"/>
    </source>
</evidence>
<reference evidence="1" key="1">
    <citation type="journal article" date="2015" name="Nature">
        <title>Complex archaea that bridge the gap between prokaryotes and eukaryotes.</title>
        <authorList>
            <person name="Spang A."/>
            <person name="Saw J.H."/>
            <person name="Jorgensen S.L."/>
            <person name="Zaremba-Niedzwiedzka K."/>
            <person name="Martijn J."/>
            <person name="Lind A.E."/>
            <person name="van Eijk R."/>
            <person name="Schleper C."/>
            <person name="Guy L."/>
            <person name="Ettema T.J."/>
        </authorList>
    </citation>
    <scope>NUCLEOTIDE SEQUENCE</scope>
</reference>
<comment type="caution">
    <text evidence="1">The sequence shown here is derived from an EMBL/GenBank/DDBJ whole genome shotgun (WGS) entry which is preliminary data.</text>
</comment>
<gene>
    <name evidence="1" type="ORF">LCGC14_1200940</name>
</gene>
<organism evidence="1">
    <name type="scientific">marine sediment metagenome</name>
    <dbReference type="NCBI Taxonomy" id="412755"/>
    <lineage>
        <taxon>unclassified sequences</taxon>
        <taxon>metagenomes</taxon>
        <taxon>ecological metagenomes</taxon>
    </lineage>
</organism>
<protein>
    <submittedName>
        <fullName evidence="1">Uncharacterized protein</fullName>
    </submittedName>
</protein>
<accession>A0A0F9LLC6</accession>
<dbReference type="EMBL" id="LAZR01006170">
    <property type="protein sequence ID" value="KKM94188.1"/>
    <property type="molecule type" value="Genomic_DNA"/>
</dbReference>
<name>A0A0F9LLC6_9ZZZZ</name>
<sequence length="67" mass="7782">MEPSDPTFECEHCEDRVEGEKEYCDGCQGGPFCPKCKGLCEWIHTPEGQRDLADDQKFSEWKERNLI</sequence>
<proteinExistence type="predicted"/>
<dbReference type="AlphaFoldDB" id="A0A0F9LLC6"/>